<name>R9HV98_BACUN</name>
<dbReference type="InterPro" id="IPR012337">
    <property type="entry name" value="RNaseH-like_sf"/>
</dbReference>
<reference evidence="2 5" key="1">
    <citation type="submission" date="2013-04" db="EMBL/GenBank/DDBJ databases">
        <title>The Genome Sequence of Bacteroides uniformis dnLKV2.</title>
        <authorList>
            <consortium name="The Broad Institute Genomics Platform"/>
            <consortium name="The Broad Institute Genome Sequencing Center for Infectious Disease"/>
            <person name="Earl A."/>
            <person name="Xavier R."/>
            <person name="Kuhn K."/>
            <person name="Stappenbeck T."/>
            <person name="Walker B."/>
            <person name="Young S."/>
            <person name="Zeng Q."/>
            <person name="Gargeya S."/>
            <person name="Fitzgerald M."/>
            <person name="Haas B."/>
            <person name="Abouelleil A."/>
            <person name="Allen A.W."/>
            <person name="Alvarado L."/>
            <person name="Arachchi H.M."/>
            <person name="Berlin A.M."/>
            <person name="Chapman S.B."/>
            <person name="Gainer-Dewar J."/>
            <person name="Goldberg J."/>
            <person name="Griggs A."/>
            <person name="Gujja S."/>
            <person name="Hansen M."/>
            <person name="Howarth C."/>
            <person name="Imamovic A."/>
            <person name="Ireland A."/>
            <person name="Larimer J."/>
            <person name="McCowan C."/>
            <person name="Murphy C."/>
            <person name="Pearson M."/>
            <person name="Poon T.W."/>
            <person name="Priest M."/>
            <person name="Roberts A."/>
            <person name="Saif S."/>
            <person name="Shea T."/>
            <person name="Sisk P."/>
            <person name="Sykes S."/>
            <person name="Wortman J."/>
            <person name="Nusbaum C."/>
            <person name="Birren B."/>
        </authorList>
    </citation>
    <scope>NUCLEOTIDE SEQUENCE [LARGE SCALE GENOMIC DNA]</scope>
    <source>
        <strain evidence="5">dnLKV2</strain>
        <strain evidence="2">DnLKV2</strain>
    </source>
</reference>
<evidence type="ECO:0000313" key="4">
    <source>
        <dbReference type="EMBL" id="EOS11004.1"/>
    </source>
</evidence>
<dbReference type="Gene3D" id="3.30.420.10">
    <property type="entry name" value="Ribonuclease H-like superfamily/Ribonuclease H"/>
    <property type="match status" value="1"/>
</dbReference>
<accession>R9HV98</accession>
<dbReference type="HOGENOM" id="CLU_786803_0_0_10"/>
<dbReference type="GO" id="GO:0003676">
    <property type="term" value="F:nucleic acid binding"/>
    <property type="evidence" value="ECO:0007669"/>
    <property type="project" value="InterPro"/>
</dbReference>
<sequence>MSKLHYLCFEQNCVINENQEIDAERFRTSGTYHRFPDRRKPLFSYALPRHTAQSRGLECAPSGSTNGNDRPNRWQLGQTFRKPRNPRIIHTSGTRSQSHHGLFGRGIRAQSHRIGPAECACSQRSLAECFGQGSERIDVQTFFIRIGARYRRIRKRPKGKPSPQLYAYKTEKLQELETLFEKGSIDLFYGDESHICTEGYVPYGWQFAGEDVYIPVEKAKRLNIFGMIDRNNRFEGFCTCDSVDAEKVVDFLDRFSFKLNRKTFVVLDNASVHRNEKIKRMRPIWEKRGLFLFYIPPYSPHLNIVETLWRIMKGKWLRPQDYVTTESLFYATNRALAAIGTRLNINFSHYAA</sequence>
<gene>
    <name evidence="4" type="ORF">C801_00955</name>
    <name evidence="3" type="ORF">C801_01856</name>
    <name evidence="2" type="ORF">C801_02450</name>
</gene>
<feature type="domain" description="Tc1-like transposase DDE" evidence="1">
    <location>
        <begin position="187"/>
        <end position="322"/>
    </location>
</feature>
<dbReference type="EMBL" id="ASSO01000008">
    <property type="protein sequence ID" value="EOS07933.1"/>
    <property type="molecule type" value="Genomic_DNA"/>
</dbReference>
<proteinExistence type="predicted"/>
<evidence type="ECO:0000313" key="2">
    <source>
        <dbReference type="EMBL" id="EOS07933.1"/>
    </source>
</evidence>
<dbReference type="PATRIC" id="fig|1235787.3.peg.1886"/>
<evidence type="ECO:0000313" key="5">
    <source>
        <dbReference type="Proteomes" id="UP000014212"/>
    </source>
</evidence>
<dbReference type="InterPro" id="IPR038717">
    <property type="entry name" value="Tc1-like_DDE_dom"/>
</dbReference>
<dbReference type="EMBL" id="ASSO01000007">
    <property type="protein sequence ID" value="EOS08652.1"/>
    <property type="molecule type" value="Genomic_DNA"/>
</dbReference>
<protein>
    <recommendedName>
        <fullName evidence="1">Tc1-like transposase DDE domain-containing protein</fullName>
    </recommendedName>
</protein>
<dbReference type="AlphaFoldDB" id="R9HV98"/>
<organism evidence="2 5">
    <name type="scientific">Bacteroides uniformis dnLKV2</name>
    <dbReference type="NCBI Taxonomy" id="1235787"/>
    <lineage>
        <taxon>Bacteria</taxon>
        <taxon>Pseudomonadati</taxon>
        <taxon>Bacteroidota</taxon>
        <taxon>Bacteroidia</taxon>
        <taxon>Bacteroidales</taxon>
        <taxon>Bacteroidaceae</taxon>
        <taxon>Bacteroides</taxon>
    </lineage>
</organism>
<dbReference type="EMBL" id="ASSO01000004">
    <property type="protein sequence ID" value="EOS11004.1"/>
    <property type="molecule type" value="Genomic_DNA"/>
</dbReference>
<dbReference type="PANTHER" id="PTHR46564">
    <property type="entry name" value="TRANSPOSASE"/>
    <property type="match status" value="1"/>
</dbReference>
<dbReference type="InterPro" id="IPR047655">
    <property type="entry name" value="Transpos_IS630-like"/>
</dbReference>
<dbReference type="Proteomes" id="UP000014212">
    <property type="component" value="Unassembled WGS sequence"/>
</dbReference>
<dbReference type="InterPro" id="IPR036397">
    <property type="entry name" value="RNaseH_sf"/>
</dbReference>
<dbReference type="PANTHER" id="PTHR46564:SF1">
    <property type="entry name" value="TRANSPOSASE"/>
    <property type="match status" value="1"/>
</dbReference>
<comment type="caution">
    <text evidence="2">The sequence shown here is derived from an EMBL/GenBank/DDBJ whole genome shotgun (WGS) entry which is preliminary data.</text>
</comment>
<dbReference type="SUPFAM" id="SSF53098">
    <property type="entry name" value="Ribonuclease H-like"/>
    <property type="match status" value="1"/>
</dbReference>
<evidence type="ECO:0000259" key="1">
    <source>
        <dbReference type="Pfam" id="PF13358"/>
    </source>
</evidence>
<evidence type="ECO:0000313" key="3">
    <source>
        <dbReference type="EMBL" id="EOS08652.1"/>
    </source>
</evidence>
<dbReference type="NCBIfam" id="NF033545">
    <property type="entry name" value="transpos_IS630"/>
    <property type="match status" value="1"/>
</dbReference>
<dbReference type="Pfam" id="PF13358">
    <property type="entry name" value="DDE_3"/>
    <property type="match status" value="1"/>
</dbReference>